<dbReference type="Proteomes" id="UP000324832">
    <property type="component" value="Unassembled WGS sequence"/>
</dbReference>
<dbReference type="AlphaFoldDB" id="A0A5E4QG73"/>
<keyword evidence="2" id="KW-1185">Reference proteome</keyword>
<protein>
    <submittedName>
        <fullName evidence="1">Uncharacterized protein</fullName>
    </submittedName>
</protein>
<gene>
    <name evidence="1" type="ORF">LSINAPIS_LOCUS7650</name>
</gene>
<evidence type="ECO:0000313" key="1">
    <source>
        <dbReference type="EMBL" id="VVC96081.1"/>
    </source>
</evidence>
<dbReference type="EMBL" id="FZQP02002559">
    <property type="protein sequence ID" value="VVC96081.1"/>
    <property type="molecule type" value="Genomic_DNA"/>
</dbReference>
<sequence>MYGSNSVRGASDAVHLYLNEIQCSLVAKTGIPSDRYHLGKLTLEAFRDTPETVLQMNSKTPIETANQK</sequence>
<name>A0A5E4QG73_9NEOP</name>
<reference evidence="1 2" key="1">
    <citation type="submission" date="2017-07" db="EMBL/GenBank/DDBJ databases">
        <authorList>
            <person name="Talla V."/>
            <person name="Backstrom N."/>
        </authorList>
    </citation>
    <scope>NUCLEOTIDE SEQUENCE [LARGE SCALE GENOMIC DNA]</scope>
</reference>
<accession>A0A5E4QG73</accession>
<evidence type="ECO:0000313" key="2">
    <source>
        <dbReference type="Proteomes" id="UP000324832"/>
    </source>
</evidence>
<proteinExistence type="predicted"/>
<organism evidence="1 2">
    <name type="scientific">Leptidea sinapis</name>
    <dbReference type="NCBI Taxonomy" id="189913"/>
    <lineage>
        <taxon>Eukaryota</taxon>
        <taxon>Metazoa</taxon>
        <taxon>Ecdysozoa</taxon>
        <taxon>Arthropoda</taxon>
        <taxon>Hexapoda</taxon>
        <taxon>Insecta</taxon>
        <taxon>Pterygota</taxon>
        <taxon>Neoptera</taxon>
        <taxon>Endopterygota</taxon>
        <taxon>Lepidoptera</taxon>
        <taxon>Glossata</taxon>
        <taxon>Ditrysia</taxon>
        <taxon>Papilionoidea</taxon>
        <taxon>Pieridae</taxon>
        <taxon>Dismorphiinae</taxon>
        <taxon>Leptidea</taxon>
    </lineage>
</organism>